<dbReference type="InterPro" id="IPR024534">
    <property type="entry name" value="JetD_C"/>
</dbReference>
<feature type="domain" description="Wadjet protein JetD C-terminal" evidence="1">
    <location>
        <begin position="206"/>
        <end position="372"/>
    </location>
</feature>
<reference evidence="3 4" key="1">
    <citation type="submission" date="2019-09" db="EMBL/GenBank/DDBJ databases">
        <title>FDA dAtabase for Regulatory Grade micrObial Sequences (FDA-ARGOS): Supporting development and validation of Infectious Disease Dx tests.</title>
        <authorList>
            <person name="Sciortino C."/>
            <person name="Tallon L."/>
            <person name="Sadzewicz L."/>
            <person name="Vavikolanu K."/>
            <person name="Mehta A."/>
            <person name="Aluvathingal J."/>
            <person name="Nadendla S."/>
            <person name="Nandy P."/>
            <person name="Geyer C."/>
            <person name="Yan Y."/>
            <person name="Sichtig H."/>
        </authorList>
    </citation>
    <scope>NUCLEOTIDE SEQUENCE [LARGE SCALE GENOMIC DNA]</scope>
    <source>
        <strain evidence="3 4">FDAARGOS_664</strain>
        <plasmid evidence="3 4">unnamed1</plasmid>
    </source>
</reference>
<dbReference type="Pfam" id="PF09983">
    <property type="entry name" value="JetD_C"/>
    <property type="match status" value="1"/>
</dbReference>
<accession>A0A5P2H7F3</accession>
<dbReference type="EMBL" id="CP044066">
    <property type="protein sequence ID" value="QET03916.1"/>
    <property type="molecule type" value="Genomic_DNA"/>
</dbReference>
<name>A0A5P2H7F3_9BURK</name>
<dbReference type="CDD" id="cd01029">
    <property type="entry name" value="TOPRIM_primases"/>
    <property type="match status" value="1"/>
</dbReference>
<feature type="domain" description="DUF3322" evidence="2">
    <location>
        <begin position="5"/>
        <end position="186"/>
    </location>
</feature>
<dbReference type="AlphaFoldDB" id="A0A5P2H7F3"/>
<evidence type="ECO:0000259" key="1">
    <source>
        <dbReference type="Pfam" id="PF09983"/>
    </source>
</evidence>
<dbReference type="RefSeq" id="WP_150373981.1">
    <property type="nucleotide sequence ID" value="NZ_CP044066.1"/>
</dbReference>
<dbReference type="InterPro" id="IPR014544">
    <property type="entry name" value="UCP028408"/>
</dbReference>
<dbReference type="Proteomes" id="UP000322822">
    <property type="component" value="Plasmid unnamed1"/>
</dbReference>
<dbReference type="Pfam" id="PF11795">
    <property type="entry name" value="DUF3322"/>
    <property type="match status" value="1"/>
</dbReference>
<dbReference type="InterPro" id="IPR034154">
    <property type="entry name" value="TOPRIM_DnaG/twinkle"/>
</dbReference>
<dbReference type="PIRSF" id="PIRSF028408">
    <property type="entry name" value="UCP028408"/>
    <property type="match status" value="1"/>
</dbReference>
<keyword evidence="3" id="KW-0614">Plasmid</keyword>
<dbReference type="InterPro" id="IPR024537">
    <property type="entry name" value="DUF3322"/>
</dbReference>
<dbReference type="OrthoDB" id="322908at2"/>
<evidence type="ECO:0000313" key="4">
    <source>
        <dbReference type="Proteomes" id="UP000322822"/>
    </source>
</evidence>
<evidence type="ECO:0008006" key="5">
    <source>
        <dbReference type="Google" id="ProtNLM"/>
    </source>
</evidence>
<evidence type="ECO:0000313" key="3">
    <source>
        <dbReference type="EMBL" id="QET03916.1"/>
    </source>
</evidence>
<geneLocation type="plasmid" evidence="3">
    <name>unnamed1</name>
</geneLocation>
<proteinExistence type="predicted"/>
<evidence type="ECO:0000259" key="2">
    <source>
        <dbReference type="Pfam" id="PF11795"/>
    </source>
</evidence>
<gene>
    <name evidence="3" type="ORF">FOB72_17260</name>
</gene>
<sequence>MKSPVELGARLARAWQSAETRVARLLSADAWPIRLAIGRPDAKTFSSDTLAVKQHIELWRSVEVGVVQWETVTYRAGREPVEIPRYWEIRTPTEWVGAAADETILREFQRLGEAVQRLDADFHALVVRQRRWAVELSEEELAKVGEVALTLGRGMAAGRPIRAIAVCGIDSKFIERNRTLLCQMLDLRFDGLVSEIGLEAFLGAIDEDDRWLLVVPLTAGILPFRQQRIRASELEGLPGTVKHVVIVENERALYQLPTLPHAVAILGAGLSLNWVRDPWLDGKRVAYWGDMDTWGLTMLATVRRAIPDLASILMAKQCFDRYSELSVREPVPAGDSVPAGLTMSEAEFYQFLLLQERGRLEQEFLPSDAVHTAFWQWYGGESNGVGS</sequence>
<organism evidence="3 4">
    <name type="scientific">Cupriavidus pauculus</name>
    <dbReference type="NCBI Taxonomy" id="82633"/>
    <lineage>
        <taxon>Bacteria</taxon>
        <taxon>Pseudomonadati</taxon>
        <taxon>Pseudomonadota</taxon>
        <taxon>Betaproteobacteria</taxon>
        <taxon>Burkholderiales</taxon>
        <taxon>Burkholderiaceae</taxon>
        <taxon>Cupriavidus</taxon>
    </lineage>
</organism>
<protein>
    <recommendedName>
        <fullName evidence="5">DUF3322 and DUF2220 domain-containing protein</fullName>
    </recommendedName>
</protein>